<dbReference type="InterPro" id="IPR045088">
    <property type="entry name" value="ALAT1/2-like"/>
</dbReference>
<accession>A0AAD8D4P2</accession>
<reference evidence="6" key="1">
    <citation type="submission" date="2022-02" db="EMBL/GenBank/DDBJ databases">
        <title>Atlantic sturgeon de novo genome assembly.</title>
        <authorList>
            <person name="Stock M."/>
            <person name="Klopp C."/>
            <person name="Guiguen Y."/>
            <person name="Cabau C."/>
            <person name="Parinello H."/>
            <person name="Santidrian Yebra-Pimentel E."/>
            <person name="Kuhl H."/>
            <person name="Dirks R.P."/>
            <person name="Guessner J."/>
            <person name="Wuertz S."/>
            <person name="Du K."/>
            <person name="Schartl M."/>
        </authorList>
    </citation>
    <scope>NUCLEOTIDE SEQUENCE</scope>
    <source>
        <strain evidence="6">STURGEONOMICS-FGT-2020</strain>
        <tissue evidence="6">Whole blood</tissue>
    </source>
</reference>
<dbReference type="AlphaFoldDB" id="A0AAD8D4P2"/>
<keyword evidence="7" id="KW-1185">Reference proteome</keyword>
<dbReference type="Proteomes" id="UP001230051">
    <property type="component" value="Unassembled WGS sequence"/>
</dbReference>
<comment type="subunit">
    <text evidence="2">Homodimer.</text>
</comment>
<evidence type="ECO:0000256" key="5">
    <source>
        <dbReference type="ARBA" id="ARBA00022898"/>
    </source>
</evidence>
<evidence type="ECO:0000256" key="2">
    <source>
        <dbReference type="ARBA" id="ARBA00011738"/>
    </source>
</evidence>
<dbReference type="PANTHER" id="PTHR11751">
    <property type="entry name" value="ALANINE AMINOTRANSFERASE"/>
    <property type="match status" value="1"/>
</dbReference>
<keyword evidence="5" id="KW-0663">Pyridoxal phosphate</keyword>
<proteinExistence type="predicted"/>
<evidence type="ECO:0000256" key="4">
    <source>
        <dbReference type="ARBA" id="ARBA00022679"/>
    </source>
</evidence>
<dbReference type="EMBL" id="JAGXEW010000015">
    <property type="protein sequence ID" value="KAK1163559.1"/>
    <property type="molecule type" value="Genomic_DNA"/>
</dbReference>
<dbReference type="GO" id="GO:0008483">
    <property type="term" value="F:transaminase activity"/>
    <property type="evidence" value="ECO:0007669"/>
    <property type="project" value="UniProtKB-KW"/>
</dbReference>
<comment type="cofactor">
    <cofactor evidence="1">
        <name>pyridoxal 5'-phosphate</name>
        <dbReference type="ChEBI" id="CHEBI:597326"/>
    </cofactor>
</comment>
<organism evidence="6 7">
    <name type="scientific">Acipenser oxyrinchus oxyrinchus</name>
    <dbReference type="NCBI Taxonomy" id="40147"/>
    <lineage>
        <taxon>Eukaryota</taxon>
        <taxon>Metazoa</taxon>
        <taxon>Chordata</taxon>
        <taxon>Craniata</taxon>
        <taxon>Vertebrata</taxon>
        <taxon>Euteleostomi</taxon>
        <taxon>Actinopterygii</taxon>
        <taxon>Chondrostei</taxon>
        <taxon>Acipenseriformes</taxon>
        <taxon>Acipenseridae</taxon>
        <taxon>Acipenser</taxon>
    </lineage>
</organism>
<evidence type="ECO:0000313" key="6">
    <source>
        <dbReference type="EMBL" id="KAK1163559.1"/>
    </source>
</evidence>
<keyword evidence="3 6" id="KW-0032">Aminotransferase</keyword>
<dbReference type="InterPro" id="IPR015421">
    <property type="entry name" value="PyrdxlP-dep_Trfase_major"/>
</dbReference>
<evidence type="ECO:0000256" key="3">
    <source>
        <dbReference type="ARBA" id="ARBA00022576"/>
    </source>
</evidence>
<dbReference type="Gene3D" id="3.90.1150.10">
    <property type="entry name" value="Aspartate Aminotransferase, domain 1"/>
    <property type="match status" value="1"/>
</dbReference>
<comment type="caution">
    <text evidence="6">The sequence shown here is derived from an EMBL/GenBank/DDBJ whole genome shotgun (WGS) entry which is preliminary data.</text>
</comment>
<sequence length="77" mass="8530">MDIVVNPLQSWEQFTKEKKSILSNLAERAKLTEESLNTVPGMHCNPVQGAMCAFPRIFIPPKAIEEAKVCGQPFTAV</sequence>
<dbReference type="InterPro" id="IPR015422">
    <property type="entry name" value="PyrdxlP-dep_Trfase_small"/>
</dbReference>
<name>A0AAD8D4P2_ACIOX</name>
<dbReference type="Gene3D" id="3.40.640.10">
    <property type="entry name" value="Type I PLP-dependent aspartate aminotransferase-like (Major domain)"/>
    <property type="match status" value="1"/>
</dbReference>
<evidence type="ECO:0000256" key="1">
    <source>
        <dbReference type="ARBA" id="ARBA00001933"/>
    </source>
</evidence>
<gene>
    <name evidence="6" type="primary">GPT2</name>
    <name evidence="6" type="ORF">AOXY_G17076</name>
</gene>
<dbReference type="PANTHER" id="PTHR11751:SF311">
    <property type="entry name" value="ALANINE AMINOTRANSFERASE 2"/>
    <property type="match status" value="1"/>
</dbReference>
<evidence type="ECO:0000313" key="7">
    <source>
        <dbReference type="Proteomes" id="UP001230051"/>
    </source>
</evidence>
<protein>
    <submittedName>
        <fullName evidence="6">Alanine aminotransferase 2</fullName>
    </submittedName>
</protein>
<keyword evidence="4" id="KW-0808">Transferase</keyword>